<evidence type="ECO:0000313" key="1">
    <source>
        <dbReference type="EMBL" id="MFD1948112.1"/>
    </source>
</evidence>
<gene>
    <name evidence="1" type="ORF">ACFSDE_15025</name>
</gene>
<dbReference type="PANTHER" id="PTHR38787">
    <property type="entry name" value="REGULATORY P DOMAIN-CONTAINING PROTEIN"/>
    <property type="match status" value="1"/>
</dbReference>
<protein>
    <submittedName>
        <fullName evidence="1">Choice-of-anchor B family protein</fullName>
    </submittedName>
</protein>
<proteinExistence type="predicted"/>
<dbReference type="SUPFAM" id="SSF51004">
    <property type="entry name" value="C-terminal (heme d1) domain of cytochrome cd1-nitrite reductase"/>
    <property type="match status" value="1"/>
</dbReference>
<keyword evidence="2" id="KW-1185">Reference proteome</keyword>
<dbReference type="Proteomes" id="UP001597351">
    <property type="component" value="Unassembled WGS sequence"/>
</dbReference>
<organism evidence="1 2">
    <name type="scientific">Nocardioides aestuarii</name>
    <dbReference type="NCBI Taxonomy" id="252231"/>
    <lineage>
        <taxon>Bacteria</taxon>
        <taxon>Bacillati</taxon>
        <taxon>Actinomycetota</taxon>
        <taxon>Actinomycetes</taxon>
        <taxon>Propionibacteriales</taxon>
        <taxon>Nocardioidaceae</taxon>
        <taxon>Nocardioides</taxon>
    </lineage>
</organism>
<dbReference type="InterPro" id="IPR011048">
    <property type="entry name" value="Haem_d1_sf"/>
</dbReference>
<dbReference type="PANTHER" id="PTHR38787:SF3">
    <property type="entry name" value="REGULATORY P DOMAIN-CONTAINING PROTEIN"/>
    <property type="match status" value="1"/>
</dbReference>
<evidence type="ECO:0000313" key="2">
    <source>
        <dbReference type="Proteomes" id="UP001597351"/>
    </source>
</evidence>
<accession>A0ABW4TRE0</accession>
<sequence length="439" mass="48512">MAALAVATVGIGASYGGDEKKRNVHNATGSEQAKQFAQIKGADTRAASKVGRTAERCVDGMAGEFPCDGIDMLSHVDREELGLSFVNDIWGWTDRNKHHYALVGGTEGTVFVDVTHPRRPDIVGTLPSHSLEGGGFWRDIKVYDDHAYIVSEHDGHQMQVFDLHELRGVTGDPVTFEETTLYDVGGAGNTHNLNINEDTGFAYLLGTSTCSGGLHMVDLSSPEEPTFAGCFEDHGYIHDAQCVVYRGPDRDYRGREICFNANAEFVGPTIEDIENTVSIVDVTDKENPEPLARVFYGTDGYSHQGWLAKGQRYYIHGDELDEELTGVNTTTRVWDVSDLDDPELTGVFANETTSIDHNLYTKGNSSYHSNYTSGLRIYDLSRLGKGKLSEDAFFDLYPENDDPTFEGGTWSNYPYFKGDRFVATSSMDRGLFVLQERGN</sequence>
<comment type="caution">
    <text evidence="1">The sequence shown here is derived from an EMBL/GenBank/DDBJ whole genome shotgun (WGS) entry which is preliminary data.</text>
</comment>
<dbReference type="RefSeq" id="WP_343919844.1">
    <property type="nucleotide sequence ID" value="NZ_BAAAJT010000002.1"/>
</dbReference>
<reference evidence="2" key="1">
    <citation type="journal article" date="2019" name="Int. J. Syst. Evol. Microbiol.">
        <title>The Global Catalogue of Microorganisms (GCM) 10K type strain sequencing project: providing services to taxonomists for standard genome sequencing and annotation.</title>
        <authorList>
            <consortium name="The Broad Institute Genomics Platform"/>
            <consortium name="The Broad Institute Genome Sequencing Center for Infectious Disease"/>
            <person name="Wu L."/>
            <person name="Ma J."/>
        </authorList>
    </citation>
    <scope>NUCLEOTIDE SEQUENCE [LARGE SCALE GENOMIC DNA]</scope>
    <source>
        <strain evidence="2">CGMCC 1.12477</strain>
    </source>
</reference>
<dbReference type="NCBIfam" id="TIGR04312">
    <property type="entry name" value="choice_anch_B"/>
    <property type="match status" value="1"/>
</dbReference>
<dbReference type="InterPro" id="IPR027589">
    <property type="entry name" value="Choice_anch_B"/>
</dbReference>
<name>A0ABW4TRE0_9ACTN</name>
<dbReference type="EMBL" id="JBHUGD010000003">
    <property type="protein sequence ID" value="MFD1948112.1"/>
    <property type="molecule type" value="Genomic_DNA"/>
</dbReference>